<feature type="domain" description="EB1 C-terminal" evidence="12">
    <location>
        <begin position="157"/>
        <end position="234"/>
    </location>
</feature>
<name>A0A8H2VQ84_9HELO</name>
<evidence type="ECO:0000256" key="10">
    <source>
        <dbReference type="SAM" id="MobiDB-lite"/>
    </source>
</evidence>
<dbReference type="SUPFAM" id="SSF47576">
    <property type="entry name" value="Calponin-homology domain, CH-domain"/>
    <property type="match status" value="1"/>
</dbReference>
<organism evidence="13 14">
    <name type="scientific">Sclerotinia trifoliorum</name>
    <dbReference type="NCBI Taxonomy" id="28548"/>
    <lineage>
        <taxon>Eukaryota</taxon>
        <taxon>Fungi</taxon>
        <taxon>Dikarya</taxon>
        <taxon>Ascomycota</taxon>
        <taxon>Pezizomycotina</taxon>
        <taxon>Leotiomycetes</taxon>
        <taxon>Helotiales</taxon>
        <taxon>Sclerotiniaceae</taxon>
        <taxon>Sclerotinia</taxon>
    </lineage>
</organism>
<evidence type="ECO:0000259" key="12">
    <source>
        <dbReference type="PROSITE" id="PS51230"/>
    </source>
</evidence>
<evidence type="ECO:0000256" key="8">
    <source>
        <dbReference type="ARBA" id="ARBA00023306"/>
    </source>
</evidence>
<dbReference type="GO" id="GO:0051233">
    <property type="term" value="C:spindle midzone"/>
    <property type="evidence" value="ECO:0007669"/>
    <property type="project" value="UniProtKB-ARBA"/>
</dbReference>
<evidence type="ECO:0000259" key="11">
    <source>
        <dbReference type="PROSITE" id="PS50021"/>
    </source>
</evidence>
<dbReference type="Proteomes" id="UP000624404">
    <property type="component" value="Unassembled WGS sequence"/>
</dbReference>
<feature type="region of interest" description="Disordered" evidence="10">
    <location>
        <begin position="120"/>
        <end position="154"/>
    </location>
</feature>
<dbReference type="GO" id="GO:0030473">
    <property type="term" value="P:nuclear migration along microtubule"/>
    <property type="evidence" value="ECO:0007669"/>
    <property type="project" value="UniProtKB-ARBA"/>
</dbReference>
<dbReference type="GO" id="GO:0051010">
    <property type="term" value="F:microtubule plus-end binding"/>
    <property type="evidence" value="ECO:0007669"/>
    <property type="project" value="UniProtKB-ARBA"/>
</dbReference>
<dbReference type="Gene3D" id="1.20.5.1430">
    <property type="match status" value="1"/>
</dbReference>
<dbReference type="FunFam" id="1.10.418.10:FF:000028">
    <property type="entry name" value="RP/EB family microtubule-associated protein"/>
    <property type="match status" value="1"/>
</dbReference>
<dbReference type="InterPro" id="IPR001715">
    <property type="entry name" value="CH_dom"/>
</dbReference>
<dbReference type="InterPro" id="IPR004953">
    <property type="entry name" value="EB1_C"/>
</dbReference>
<dbReference type="FunFam" id="1.20.5.1430:FF:000005">
    <property type="entry name" value="Eb1, isoform E"/>
    <property type="match status" value="1"/>
</dbReference>
<dbReference type="InterPro" id="IPR036872">
    <property type="entry name" value="CH_dom_sf"/>
</dbReference>
<dbReference type="Gene3D" id="1.10.418.10">
    <property type="entry name" value="Calponin-like domain"/>
    <property type="match status" value="1"/>
</dbReference>
<dbReference type="GO" id="GO:0035371">
    <property type="term" value="C:microtubule plus-end"/>
    <property type="evidence" value="ECO:0007669"/>
    <property type="project" value="UniProtKB-ARBA"/>
</dbReference>
<dbReference type="SUPFAM" id="SSF140612">
    <property type="entry name" value="EB1 dimerisation domain-like"/>
    <property type="match status" value="1"/>
</dbReference>
<sequence length="247" mass="27399">MGESRQELVAWLNNLLQLNITKVEQCGTGAALCQVFDSIFLDVPMSKVKFNVNTEYAYLQNFKILQNTFTRHQVDRSIHVEQLVKCKMQDNLEFLQWSKRYWDQYFPGGEYDAVARRRAAGGPGAAPSAAPKTSAGTGAARRGVTPTTSGARVAKPGVVGGGAASAALKAENDTLKETVAGLERERDFYFSKLRDIELLVQQACEEDPEIEKQEDGLIKHIQTILYSTEDGFEIPAEAEVDDQEETF</sequence>
<evidence type="ECO:0000313" key="14">
    <source>
        <dbReference type="Proteomes" id="UP000624404"/>
    </source>
</evidence>
<evidence type="ECO:0000256" key="5">
    <source>
        <dbReference type="ARBA" id="ARBA00022701"/>
    </source>
</evidence>
<keyword evidence="7" id="KW-0206">Cytoskeleton</keyword>
<keyword evidence="8" id="KW-0131">Cell cycle</keyword>
<comment type="caution">
    <text evidence="13">The sequence shown here is derived from an EMBL/GenBank/DDBJ whole genome shotgun (WGS) entry which is preliminary data.</text>
</comment>
<accession>A0A8H2VQ84</accession>
<keyword evidence="14" id="KW-1185">Reference proteome</keyword>
<proteinExistence type="inferred from homology"/>
<evidence type="ECO:0000313" key="13">
    <source>
        <dbReference type="EMBL" id="CAD6442842.1"/>
    </source>
</evidence>
<comment type="subcellular location">
    <subcellularLocation>
        <location evidence="1">Cytoplasm</location>
        <location evidence="1">Cytoskeleton</location>
    </subcellularLocation>
</comment>
<evidence type="ECO:0000256" key="4">
    <source>
        <dbReference type="ARBA" id="ARBA00022618"/>
    </source>
</evidence>
<dbReference type="Pfam" id="PF03271">
    <property type="entry name" value="EB1"/>
    <property type="match status" value="1"/>
</dbReference>
<evidence type="ECO:0000256" key="2">
    <source>
        <dbReference type="ARBA" id="ARBA00010729"/>
    </source>
</evidence>
<dbReference type="GO" id="GO:0072686">
    <property type="term" value="C:mitotic spindle"/>
    <property type="evidence" value="ECO:0007669"/>
    <property type="project" value="UniProtKB-ARBA"/>
</dbReference>
<dbReference type="PANTHER" id="PTHR10623">
    <property type="entry name" value="MICROTUBULE-ASSOCIATED PROTEIN RP/EB FAMILY MEMBER"/>
    <property type="match status" value="1"/>
</dbReference>
<protein>
    <submittedName>
        <fullName evidence="13">88299555-6d0f-473e-b62c-f16671c265e7</fullName>
    </submittedName>
</protein>
<dbReference type="EMBL" id="CAJHIA010000009">
    <property type="protein sequence ID" value="CAD6442842.1"/>
    <property type="molecule type" value="Genomic_DNA"/>
</dbReference>
<reference evidence="13" key="1">
    <citation type="submission" date="2020-10" db="EMBL/GenBank/DDBJ databases">
        <authorList>
            <person name="Kusch S."/>
        </authorList>
    </citation>
    <scope>NUCLEOTIDE SEQUENCE</scope>
    <source>
        <strain evidence="13">SwB9</strain>
    </source>
</reference>
<dbReference type="OrthoDB" id="2119228at2759"/>
<keyword evidence="6" id="KW-0498">Mitosis</keyword>
<dbReference type="PROSITE" id="PS50021">
    <property type="entry name" value="CH"/>
    <property type="match status" value="1"/>
</dbReference>
<dbReference type="InterPro" id="IPR036133">
    <property type="entry name" value="EB1_C_sf"/>
</dbReference>
<feature type="domain" description="Calponin-homology (CH)" evidence="11">
    <location>
        <begin position="2"/>
        <end position="103"/>
    </location>
</feature>
<dbReference type="GO" id="GO:0035372">
    <property type="term" value="P:protein localization to microtubule"/>
    <property type="evidence" value="ECO:0007669"/>
    <property type="project" value="UniProtKB-ARBA"/>
</dbReference>
<dbReference type="GO" id="GO:0051301">
    <property type="term" value="P:cell division"/>
    <property type="evidence" value="ECO:0007669"/>
    <property type="project" value="UniProtKB-KW"/>
</dbReference>
<dbReference type="Pfam" id="PF00307">
    <property type="entry name" value="CH"/>
    <property type="match status" value="1"/>
</dbReference>
<dbReference type="PROSITE" id="PS51230">
    <property type="entry name" value="EB1_C"/>
    <property type="match status" value="1"/>
</dbReference>
<evidence type="ECO:0000256" key="7">
    <source>
        <dbReference type="ARBA" id="ARBA00023212"/>
    </source>
</evidence>
<evidence type="ECO:0000256" key="6">
    <source>
        <dbReference type="ARBA" id="ARBA00022776"/>
    </source>
</evidence>
<evidence type="ECO:0000256" key="9">
    <source>
        <dbReference type="PROSITE-ProRule" id="PRU00576"/>
    </source>
</evidence>
<dbReference type="InterPro" id="IPR027328">
    <property type="entry name" value="MAPRE"/>
</dbReference>
<keyword evidence="3" id="KW-0963">Cytoplasm</keyword>
<keyword evidence="4" id="KW-0132">Cell division</keyword>
<comment type="similarity">
    <text evidence="2">Belongs to the MAPRE family.</text>
</comment>
<gene>
    <name evidence="13" type="ORF">SCLTRI_LOCUS2634</name>
</gene>
<keyword evidence="5 9" id="KW-0493">Microtubule</keyword>
<dbReference type="AlphaFoldDB" id="A0A8H2VQ84"/>
<evidence type="ECO:0000256" key="3">
    <source>
        <dbReference type="ARBA" id="ARBA00022490"/>
    </source>
</evidence>
<evidence type="ECO:0000256" key="1">
    <source>
        <dbReference type="ARBA" id="ARBA00004245"/>
    </source>
</evidence>